<dbReference type="EMBL" id="JBHLUB010000030">
    <property type="protein sequence ID" value="MFC0582344.1"/>
    <property type="molecule type" value="Genomic_DNA"/>
</dbReference>
<sequence>MSTVMHIEAEILLANTHSIESLLNALPTTDLTHPTVRKLDYSFKPGRHALVVCMEISSDNFVKAEEIGMKVLKGIEQFIRTWAEKEDQELTVEKHGSFLLSA</sequence>
<evidence type="ECO:0000313" key="1">
    <source>
        <dbReference type="EMBL" id="MFC0582344.1"/>
    </source>
</evidence>
<dbReference type="Proteomes" id="UP001589862">
    <property type="component" value="Unassembled WGS sequence"/>
</dbReference>
<evidence type="ECO:0000313" key="2">
    <source>
        <dbReference type="Proteomes" id="UP001589862"/>
    </source>
</evidence>
<comment type="caution">
    <text evidence="1">The sequence shown here is derived from an EMBL/GenBank/DDBJ whole genome shotgun (WGS) entry which is preliminary data.</text>
</comment>
<proteinExistence type="predicted"/>
<accession>A0ABV6PB42</accession>
<organism evidence="1 2">
    <name type="scientific">Micrococcoides hystricis</name>
    <dbReference type="NCBI Taxonomy" id="1572761"/>
    <lineage>
        <taxon>Bacteria</taxon>
        <taxon>Bacillati</taxon>
        <taxon>Actinomycetota</taxon>
        <taxon>Actinomycetes</taxon>
        <taxon>Micrococcales</taxon>
        <taxon>Micrococcaceae</taxon>
        <taxon>Micrococcoides</taxon>
    </lineage>
</organism>
<protein>
    <submittedName>
        <fullName evidence="1">Uncharacterized protein</fullName>
    </submittedName>
</protein>
<keyword evidence="2" id="KW-1185">Reference proteome</keyword>
<name>A0ABV6PB42_9MICC</name>
<reference evidence="1 2" key="1">
    <citation type="submission" date="2024-09" db="EMBL/GenBank/DDBJ databases">
        <authorList>
            <person name="Sun Q."/>
            <person name="Mori K."/>
        </authorList>
    </citation>
    <scope>NUCLEOTIDE SEQUENCE [LARGE SCALE GENOMIC DNA]</scope>
    <source>
        <strain evidence="1 2">NCAIM B.02604</strain>
    </source>
</reference>
<dbReference type="RefSeq" id="WP_377459435.1">
    <property type="nucleotide sequence ID" value="NZ_JBHLUB010000030.1"/>
</dbReference>
<gene>
    <name evidence="1" type="ORF">ACFFFR_08125</name>
</gene>